<feature type="compositionally biased region" description="Low complexity" evidence="1">
    <location>
        <begin position="755"/>
        <end position="775"/>
    </location>
</feature>
<feature type="compositionally biased region" description="Basic and acidic residues" evidence="1">
    <location>
        <begin position="875"/>
        <end position="887"/>
    </location>
</feature>
<feature type="region of interest" description="Disordered" evidence="1">
    <location>
        <begin position="1176"/>
        <end position="1212"/>
    </location>
</feature>
<feature type="compositionally biased region" description="Polar residues" evidence="1">
    <location>
        <begin position="482"/>
        <end position="493"/>
    </location>
</feature>
<comment type="caution">
    <text evidence="2">The sequence shown here is derived from an EMBL/GenBank/DDBJ whole genome shotgun (WGS) entry which is preliminary data.</text>
</comment>
<name>A0ABQ9F659_TEGGR</name>
<feature type="compositionally biased region" description="Basic and acidic residues" evidence="1">
    <location>
        <begin position="426"/>
        <end position="444"/>
    </location>
</feature>
<evidence type="ECO:0000313" key="2">
    <source>
        <dbReference type="EMBL" id="KAJ8312863.1"/>
    </source>
</evidence>
<proteinExistence type="predicted"/>
<feature type="region of interest" description="Disordered" evidence="1">
    <location>
        <begin position="632"/>
        <end position="691"/>
    </location>
</feature>
<feature type="compositionally biased region" description="Basic and acidic residues" evidence="1">
    <location>
        <begin position="1004"/>
        <end position="1013"/>
    </location>
</feature>
<feature type="region of interest" description="Disordered" evidence="1">
    <location>
        <begin position="164"/>
        <end position="189"/>
    </location>
</feature>
<feature type="region of interest" description="Disordered" evidence="1">
    <location>
        <begin position="570"/>
        <end position="604"/>
    </location>
</feature>
<evidence type="ECO:0000313" key="3">
    <source>
        <dbReference type="Proteomes" id="UP001217089"/>
    </source>
</evidence>
<feature type="compositionally biased region" description="Polar residues" evidence="1">
    <location>
        <begin position="574"/>
        <end position="586"/>
    </location>
</feature>
<feature type="compositionally biased region" description="Polar residues" evidence="1">
    <location>
        <begin position="1035"/>
        <end position="1055"/>
    </location>
</feature>
<feature type="compositionally biased region" description="Polar residues" evidence="1">
    <location>
        <begin position="166"/>
        <end position="181"/>
    </location>
</feature>
<organism evidence="2 3">
    <name type="scientific">Tegillarca granosa</name>
    <name type="common">Malaysian cockle</name>
    <name type="synonym">Anadara granosa</name>
    <dbReference type="NCBI Taxonomy" id="220873"/>
    <lineage>
        <taxon>Eukaryota</taxon>
        <taxon>Metazoa</taxon>
        <taxon>Spiralia</taxon>
        <taxon>Lophotrochozoa</taxon>
        <taxon>Mollusca</taxon>
        <taxon>Bivalvia</taxon>
        <taxon>Autobranchia</taxon>
        <taxon>Pteriomorphia</taxon>
        <taxon>Arcoida</taxon>
        <taxon>Arcoidea</taxon>
        <taxon>Arcidae</taxon>
        <taxon>Tegillarca</taxon>
    </lineage>
</organism>
<keyword evidence="3" id="KW-1185">Reference proteome</keyword>
<feature type="region of interest" description="Disordered" evidence="1">
    <location>
        <begin position="470"/>
        <end position="498"/>
    </location>
</feature>
<feature type="compositionally biased region" description="Low complexity" evidence="1">
    <location>
        <begin position="1201"/>
        <end position="1211"/>
    </location>
</feature>
<feature type="region of interest" description="Disordered" evidence="1">
    <location>
        <begin position="739"/>
        <end position="775"/>
    </location>
</feature>
<accession>A0ABQ9F659</accession>
<evidence type="ECO:0000256" key="1">
    <source>
        <dbReference type="SAM" id="MobiDB-lite"/>
    </source>
</evidence>
<feature type="region of interest" description="Disordered" evidence="1">
    <location>
        <begin position="337"/>
        <end position="360"/>
    </location>
</feature>
<feature type="region of interest" description="Disordered" evidence="1">
    <location>
        <begin position="222"/>
        <end position="250"/>
    </location>
</feature>
<feature type="region of interest" description="Disordered" evidence="1">
    <location>
        <begin position="875"/>
        <end position="1055"/>
    </location>
</feature>
<reference evidence="2 3" key="1">
    <citation type="submission" date="2022-12" db="EMBL/GenBank/DDBJ databases">
        <title>Chromosome-level genome of Tegillarca granosa.</title>
        <authorList>
            <person name="Kim J."/>
        </authorList>
    </citation>
    <scope>NUCLEOTIDE SEQUENCE [LARGE SCALE GENOMIC DNA]</scope>
    <source>
        <strain evidence="2">Teg-2019</strain>
        <tissue evidence="2">Adductor muscle</tissue>
    </source>
</reference>
<gene>
    <name evidence="2" type="ORF">KUTeg_010236</name>
</gene>
<feature type="compositionally biased region" description="Low complexity" evidence="1">
    <location>
        <begin position="1181"/>
        <end position="1194"/>
    </location>
</feature>
<sequence>MFKMDLDSENVEENEKYSFLLGSAIRNEDPDQFLSIYDAIIPKTLTDKQHVKDRGPIALTSIKCNIDYIKDKARGIADLPDEDFNQLVLNARDYSLAKGREKMSLGSGGSSRLRHNDDDKSSSNSSDEEEITPQRSTIIPPNLPFFPDSDHCIVDIEQVEKRTDNDSGIYNSSKATTSVGSYSDHDDSEGDDRGCFDYFPSQVRIGQPCNRYNLKYDEVHEVESDKNSQNDIESPRSDNSLGKDSDTDVYRGIHMDGTEMQTFSIRNLNNESDDFQTEDESEDDDIRINAHQRLYRGASSNYYSPMQLESTEDYNGGTYGSSTFSFDSSKKALQDRSASSLRGLDDRNASSSRGVDDSINFPIYSRHQNFRQNYGSTSSDSVHVEKSVFPRDSPPFGHTYQLENVGSSIGSLISSKKNQSVTNMPEGRHLTNDLDDKGKKKDYSTLDENGNPTLRPFLTDKSCEAYKQMREPPRSTHGGAIVSSSKNRSTASHYESPFPSNFHHFNHYTVSGQQVKDLEEDIPTQANQDRKRKKTKKEKVILSQDIDNYVGDKKQIDELVDFIENDGTKKSKKLNSINNTDNNVISTNAKTTDNKNKKNKEKKQVTINTTSKVIDNKYNIGEIIPEKELAEKEKVVPTQVGAPEISSVDKKEQEGESVGNSGVDSMGNSQGRNSENDEKSSYSSEELKMENNTKLNLNDKILTNAIEDLADFENSKNMQVEEKCVEDFSSLAEKNSEEIEKNCSSESKPAVVVESSANGGNNNNKKSKGKTSNNNKIETKVVGATTNNIKQNNMKNTRSKDHGNAKINTANCVSPTVSVNEEGEHFVPNAFYIFTDIDSTQSVEDEFTEVRKKKKRPVSLAPPPHVREFVKEQVNHKPPVLKEEQRVKPPVRSVTPPPYHNFTTIETTQDEQRVRDLSPSAFPALDRGNQKKGSFRDGRRNSTGDVPTEVLLKVQDDSDLESVKSLPASQGGCANQSTSPKLPISYAKMAASPKPSGTSIASVKTDDGTESRDSNSTNVMATVWKGTPTERRHSIGSSPENSKENSQTPVTVRQKCGSQENIKIVDENTMACIPSNSENVENETFKITKSKSVTEYIPNLDCSSLSTIQHPDPSSYIKTSTSKDNLSNESVDDLKLNHATVKAKTKTSNGPKNNVSVATVKQTNDADCITIRKDNNEGMTDSSHQMISSSSSDDVGGLNTSSCPLSPPSSSQAVIDKCVNSTTSSSMTSIKDNASEPIINSELLKDSKDTTKNKHKLAGKNGIVSTFSHLSYNSEHNPVTSESSSTTITFEGSDSSAAIKISTSESDANKGDNNINKSDHIRVCYGELPPLSSSSSDFHSERQPLKHLKFLRESGNNHFGIFNYTDAVNFLNKEWNNHFCILFACLYLWLNN</sequence>
<feature type="non-terminal residue" evidence="2">
    <location>
        <position position="1392"/>
    </location>
</feature>
<feature type="region of interest" description="Disordered" evidence="1">
    <location>
        <begin position="416"/>
        <end position="457"/>
    </location>
</feature>
<dbReference type="EMBL" id="JARBDR010000440">
    <property type="protein sequence ID" value="KAJ8312863.1"/>
    <property type="molecule type" value="Genomic_DNA"/>
</dbReference>
<feature type="compositionally biased region" description="Basic and acidic residues" evidence="1">
    <location>
        <begin position="674"/>
        <end position="691"/>
    </location>
</feature>
<protein>
    <submittedName>
        <fullName evidence="2">Uncharacterized protein</fullName>
    </submittedName>
</protein>
<dbReference type="Proteomes" id="UP001217089">
    <property type="component" value="Unassembled WGS sequence"/>
</dbReference>
<feature type="region of interest" description="Disordered" evidence="1">
    <location>
        <begin position="100"/>
        <end position="143"/>
    </location>
</feature>
<feature type="compositionally biased region" description="Polar residues" evidence="1">
    <location>
        <begin position="658"/>
        <end position="673"/>
    </location>
</feature>